<keyword evidence="2" id="KW-1185">Reference proteome</keyword>
<sequence length="69" mass="8212">MSHEIKILTSDFIDPVLFMLQHCSCACYIILEMSVYEIKTWSQLSYRFKIERKLQNLRIDSFSKSNCKS</sequence>
<reference evidence="1 2" key="1">
    <citation type="journal article" date="2018" name="Sci. Rep.">
        <title>Genomic signatures of local adaptation to the degree of environmental predictability in rotifers.</title>
        <authorList>
            <person name="Franch-Gras L."/>
            <person name="Hahn C."/>
            <person name="Garcia-Roger E.M."/>
            <person name="Carmona M.J."/>
            <person name="Serra M."/>
            <person name="Gomez A."/>
        </authorList>
    </citation>
    <scope>NUCLEOTIDE SEQUENCE [LARGE SCALE GENOMIC DNA]</scope>
    <source>
        <strain evidence="1">HYR1</strain>
    </source>
</reference>
<proteinExistence type="predicted"/>
<evidence type="ECO:0000313" key="2">
    <source>
        <dbReference type="Proteomes" id="UP000276133"/>
    </source>
</evidence>
<organism evidence="1 2">
    <name type="scientific">Brachionus plicatilis</name>
    <name type="common">Marine rotifer</name>
    <name type="synonym">Brachionus muelleri</name>
    <dbReference type="NCBI Taxonomy" id="10195"/>
    <lineage>
        <taxon>Eukaryota</taxon>
        <taxon>Metazoa</taxon>
        <taxon>Spiralia</taxon>
        <taxon>Gnathifera</taxon>
        <taxon>Rotifera</taxon>
        <taxon>Eurotatoria</taxon>
        <taxon>Monogononta</taxon>
        <taxon>Pseudotrocha</taxon>
        <taxon>Ploima</taxon>
        <taxon>Brachionidae</taxon>
        <taxon>Brachionus</taxon>
    </lineage>
</organism>
<dbReference type="AlphaFoldDB" id="A0A3M7SX74"/>
<dbReference type="EMBL" id="REGN01000654">
    <property type="protein sequence ID" value="RNA40322.1"/>
    <property type="molecule type" value="Genomic_DNA"/>
</dbReference>
<protein>
    <submittedName>
        <fullName evidence="1">Uncharacterized protein</fullName>
    </submittedName>
</protein>
<evidence type="ECO:0000313" key="1">
    <source>
        <dbReference type="EMBL" id="RNA40322.1"/>
    </source>
</evidence>
<accession>A0A3M7SX74</accession>
<dbReference type="Proteomes" id="UP000276133">
    <property type="component" value="Unassembled WGS sequence"/>
</dbReference>
<comment type="caution">
    <text evidence="1">The sequence shown here is derived from an EMBL/GenBank/DDBJ whole genome shotgun (WGS) entry which is preliminary data.</text>
</comment>
<name>A0A3M7SX74_BRAPC</name>
<gene>
    <name evidence="1" type="ORF">BpHYR1_017931</name>
</gene>